<dbReference type="RefSeq" id="XP_044408581.1">
    <property type="nucleotide sequence ID" value="XM_044552646.1"/>
</dbReference>
<gene>
    <name evidence="2" type="primary">LOC123133105</name>
</gene>
<dbReference type="Gene3D" id="1.20.1280.50">
    <property type="match status" value="1"/>
</dbReference>
<dbReference type="Gramene" id="TraesCS6B03G0034000.1">
    <property type="protein sequence ID" value="TraesCS6B03G0034000.1.CDS"/>
    <property type="gene ID" value="TraesCS6B03G0034000"/>
</dbReference>
<dbReference type="PANTHER" id="PTHR32133:SF357">
    <property type="entry name" value="F-BOX DOMAIN-CONTAINING PROTEIN"/>
    <property type="match status" value="1"/>
</dbReference>
<dbReference type="OMA" id="ARYAVYM"/>
<proteinExistence type="predicted"/>
<dbReference type="Pfam" id="PF00646">
    <property type="entry name" value="F-box"/>
    <property type="match status" value="1"/>
</dbReference>
<dbReference type="Gramene" id="TraesCS6B02G015500.1">
    <property type="protein sequence ID" value="TraesCS6B02G015500.1"/>
    <property type="gene ID" value="TraesCS6B02G015500"/>
</dbReference>
<reference evidence="2" key="2">
    <citation type="submission" date="2018-10" db="UniProtKB">
        <authorList>
            <consortium name="EnsemblPlants"/>
        </authorList>
    </citation>
    <scope>IDENTIFICATION</scope>
</reference>
<organism evidence="2">
    <name type="scientific">Triticum aestivum</name>
    <name type="common">Wheat</name>
    <dbReference type="NCBI Taxonomy" id="4565"/>
    <lineage>
        <taxon>Eukaryota</taxon>
        <taxon>Viridiplantae</taxon>
        <taxon>Streptophyta</taxon>
        <taxon>Embryophyta</taxon>
        <taxon>Tracheophyta</taxon>
        <taxon>Spermatophyta</taxon>
        <taxon>Magnoliopsida</taxon>
        <taxon>Liliopsida</taxon>
        <taxon>Poales</taxon>
        <taxon>Poaceae</taxon>
        <taxon>BOP clade</taxon>
        <taxon>Pooideae</taxon>
        <taxon>Triticodae</taxon>
        <taxon>Triticeae</taxon>
        <taxon>Triticinae</taxon>
        <taxon>Triticum</taxon>
    </lineage>
</organism>
<dbReference type="InterPro" id="IPR056594">
    <property type="entry name" value="AT5G49610-like_b-prop"/>
</dbReference>
<dbReference type="SMART" id="SM00256">
    <property type="entry name" value="FBOX"/>
    <property type="match status" value="1"/>
</dbReference>
<dbReference type="SUPFAM" id="SSF81383">
    <property type="entry name" value="F-box domain"/>
    <property type="match status" value="1"/>
</dbReference>
<dbReference type="PANTHER" id="PTHR32133">
    <property type="entry name" value="OS07G0120400 PROTEIN"/>
    <property type="match status" value="1"/>
</dbReference>
<reference evidence="2" key="1">
    <citation type="submission" date="2018-08" db="EMBL/GenBank/DDBJ databases">
        <authorList>
            <person name="Rossello M."/>
        </authorList>
    </citation>
    <scope>NUCLEOTIDE SEQUENCE [LARGE SCALE GENOMIC DNA]</scope>
    <source>
        <strain evidence="2">cv. Chinese Spring</strain>
    </source>
</reference>
<sequence>MSRRSSPASAPPLDDEDLLEEILLRLPPKPSSLHRASLVCKRWRGILADRRFVQRFRKHHRKPPLLGYFDRKYEGAGFTGMSGFTPSMSSIPRLRHLNLVDCHHGVALFLDDALGEILVWNPIAGVQRHVAFPPWLNNRCDCVVETATVLCSASAELPVHGDCHLSAFTLVLVGDYPNQAKAFTCLYESKSDTWGKVITTASRYAVYMDRPGVLVGNTLCWLLYSADLLQFDLGNQKFVVIEKPADAYAHVNCWYFQPLRREDGGLGLAVCSKNLSMQLWARKSNCDDIVPWVLEKTIQLDDQISHPLFPSLTRSVGMMGYDENTNVIFLCFENRHHFMLHLDSMQFRYIGTKTNWDYKMCYPYRSFYTEEGPQ</sequence>
<feature type="domain" description="F-box" evidence="1">
    <location>
        <begin position="16"/>
        <end position="56"/>
    </location>
</feature>
<accession>A0A3B6PFT6</accession>
<dbReference type="AlphaFoldDB" id="A0A3B6PFT6"/>
<dbReference type="EnsemblPlants" id="TraesCS6B02G015500.1">
    <property type="protein sequence ID" value="TraesCS6B02G015500.1"/>
    <property type="gene ID" value="TraesCS6B02G015500"/>
</dbReference>
<dbReference type="InterPro" id="IPR036047">
    <property type="entry name" value="F-box-like_dom_sf"/>
</dbReference>
<evidence type="ECO:0000259" key="1">
    <source>
        <dbReference type="SMART" id="SM00256"/>
    </source>
</evidence>
<dbReference type="Pfam" id="PF23635">
    <property type="entry name" value="Beta-prop_AT5G49610-like"/>
    <property type="match status" value="1"/>
</dbReference>
<keyword evidence="3" id="KW-1185">Reference proteome</keyword>
<evidence type="ECO:0000313" key="3">
    <source>
        <dbReference type="Proteomes" id="UP000019116"/>
    </source>
</evidence>
<dbReference type="OrthoDB" id="608133at2759"/>
<protein>
    <recommendedName>
        <fullName evidence="1">F-box domain-containing protein</fullName>
    </recommendedName>
</protein>
<dbReference type="InterPro" id="IPR001810">
    <property type="entry name" value="F-box_dom"/>
</dbReference>
<dbReference type="GeneID" id="123133105"/>
<dbReference type="Proteomes" id="UP000019116">
    <property type="component" value="Chromosome 6B"/>
</dbReference>
<evidence type="ECO:0000313" key="2">
    <source>
        <dbReference type="EnsemblPlants" id="TraesCS6B02G015500.1"/>
    </source>
</evidence>
<name>A0A3B6PFT6_WHEAT</name>
<dbReference type="STRING" id="4565.A0A3B6PFT6"/>